<evidence type="ECO:0008006" key="3">
    <source>
        <dbReference type="Google" id="ProtNLM"/>
    </source>
</evidence>
<dbReference type="EMBL" id="JADIMZ010000088">
    <property type="protein sequence ID" value="MBO8432780.1"/>
    <property type="molecule type" value="Genomic_DNA"/>
</dbReference>
<accession>A0A9D9DTP3</accession>
<dbReference type="Proteomes" id="UP000823612">
    <property type="component" value="Unassembled WGS sequence"/>
</dbReference>
<evidence type="ECO:0000313" key="2">
    <source>
        <dbReference type="Proteomes" id="UP000823612"/>
    </source>
</evidence>
<reference evidence="1" key="2">
    <citation type="journal article" date="2021" name="PeerJ">
        <title>Extensive microbial diversity within the chicken gut microbiome revealed by metagenomics and culture.</title>
        <authorList>
            <person name="Gilroy R."/>
            <person name="Ravi A."/>
            <person name="Getino M."/>
            <person name="Pursley I."/>
            <person name="Horton D.L."/>
            <person name="Alikhan N.F."/>
            <person name="Baker D."/>
            <person name="Gharbi K."/>
            <person name="Hall N."/>
            <person name="Watson M."/>
            <person name="Adriaenssens E.M."/>
            <person name="Foster-Nyarko E."/>
            <person name="Jarju S."/>
            <person name="Secka A."/>
            <person name="Antonio M."/>
            <person name="Oren A."/>
            <person name="Chaudhuri R.R."/>
            <person name="La Ragione R."/>
            <person name="Hildebrand F."/>
            <person name="Pallen M.J."/>
        </authorList>
    </citation>
    <scope>NUCLEOTIDE SEQUENCE</scope>
    <source>
        <strain evidence="1">2889</strain>
    </source>
</reference>
<dbReference type="GO" id="GO:0016788">
    <property type="term" value="F:hydrolase activity, acting on ester bonds"/>
    <property type="evidence" value="ECO:0007669"/>
    <property type="project" value="UniProtKB-ARBA"/>
</dbReference>
<evidence type="ECO:0000313" key="1">
    <source>
        <dbReference type="EMBL" id="MBO8432780.1"/>
    </source>
</evidence>
<dbReference type="AlphaFoldDB" id="A0A9D9DTP3"/>
<protein>
    <recommendedName>
        <fullName evidence="3">SGNH hydrolase-type esterase domain-containing protein</fullName>
    </recommendedName>
</protein>
<proteinExistence type="predicted"/>
<reference evidence="1" key="1">
    <citation type="submission" date="2020-10" db="EMBL/GenBank/DDBJ databases">
        <authorList>
            <person name="Gilroy R."/>
        </authorList>
    </citation>
    <scope>NUCLEOTIDE SEQUENCE</scope>
    <source>
        <strain evidence="1">2889</strain>
    </source>
</reference>
<comment type="caution">
    <text evidence="1">The sequence shown here is derived from an EMBL/GenBank/DDBJ whole genome shotgun (WGS) entry which is preliminary data.</text>
</comment>
<dbReference type="Gene3D" id="2.60.120.1360">
    <property type="match status" value="1"/>
</dbReference>
<sequence>MFLAGVLALLYGFRLLQNECGGRGHQSLDIPHDNIARQENQPSLGLEDSLIQLYRSIYRLPEQNPNQERLQGIPIVAFEYDSAGRGSLLLENFFIKLLEISHPDQTTRLQHWYPEPFAWNGGFSEKRPSFSRILYYGDASIQNDRISGTLRQLLQTDFGGFGPGILPLSSLMPCDPKENSRQCAIRKEGAWQEISAVSSMRQGNYGILSSYLSAPFYQASPPSRQETGTVRIELPLFLQHHDGLCLEVFAHKDVLANDIHVSVQKQPSSDREPVPAASTLTGPGQKRFTYALPRDFQNISFQMKFKRNRNLYALALNDTTGICVDNLCLPESKGRVFSVNNRRFLTDQLDLANAGLILYQFGYQLPAPIDSSRTEEACRQFRFQLLQELSYIRSLLPATPVIVVGVSDFSEHFGVSTAFSGHRPERDLSSEALRQIQKEAAFQTDCVFWNPSRALEACPPTIDKADLTAMLFYQALMDAYRLFLKKELRTMSLQRAKSLELNTYSRQSR</sequence>
<dbReference type="Gene3D" id="3.40.50.1110">
    <property type="entry name" value="SGNH hydrolase"/>
    <property type="match status" value="1"/>
</dbReference>
<organism evidence="1 2">
    <name type="scientific">Candidatus Pullibacteroides excrementavium</name>
    <dbReference type="NCBI Taxonomy" id="2840905"/>
    <lineage>
        <taxon>Bacteria</taxon>
        <taxon>Pseudomonadati</taxon>
        <taxon>Bacteroidota</taxon>
        <taxon>Bacteroidia</taxon>
        <taxon>Bacteroidales</taxon>
        <taxon>Candidatus Pullibacteroides</taxon>
    </lineage>
</organism>
<name>A0A9D9DTP3_9BACT</name>
<dbReference type="InterPro" id="IPR036514">
    <property type="entry name" value="SGNH_hydro_sf"/>
</dbReference>
<gene>
    <name evidence="1" type="ORF">IAB08_05755</name>
</gene>